<protein>
    <submittedName>
        <fullName evidence="1">Uncharacterized protein</fullName>
    </submittedName>
</protein>
<dbReference type="RefSeq" id="WP_110377645.1">
    <property type="nucleotide sequence ID" value="NZ_JAHBRY010000001.1"/>
</dbReference>
<comment type="caution">
    <text evidence="1">The sequence shown here is derived from an EMBL/GenBank/DDBJ whole genome shotgun (WGS) entry which is preliminary data.</text>
</comment>
<evidence type="ECO:0000313" key="1">
    <source>
        <dbReference type="EMBL" id="PXW53690.1"/>
    </source>
</evidence>
<reference evidence="1 2" key="1">
    <citation type="submission" date="2018-05" db="EMBL/GenBank/DDBJ databases">
        <title>Genomic Encyclopedia of Type Strains, Phase IV (KMG-IV): sequencing the most valuable type-strain genomes for metagenomic binning, comparative biology and taxonomic classification.</title>
        <authorList>
            <person name="Goeker M."/>
        </authorList>
    </citation>
    <scope>NUCLEOTIDE SEQUENCE [LARGE SCALE GENOMIC DNA]</scope>
    <source>
        <strain evidence="1 2">DSM 6462</strain>
    </source>
</reference>
<keyword evidence="2" id="KW-1185">Reference proteome</keyword>
<organism evidence="1 2">
    <name type="scientific">Chelatococcus asaccharovorans</name>
    <dbReference type="NCBI Taxonomy" id="28210"/>
    <lineage>
        <taxon>Bacteria</taxon>
        <taxon>Pseudomonadati</taxon>
        <taxon>Pseudomonadota</taxon>
        <taxon>Alphaproteobacteria</taxon>
        <taxon>Hyphomicrobiales</taxon>
        <taxon>Chelatococcaceae</taxon>
        <taxon>Chelatococcus</taxon>
    </lineage>
</organism>
<proteinExistence type="predicted"/>
<evidence type="ECO:0000313" key="2">
    <source>
        <dbReference type="Proteomes" id="UP000248021"/>
    </source>
</evidence>
<accession>A0A2V3TYD6</accession>
<name>A0A2V3TYD6_9HYPH</name>
<dbReference type="EMBL" id="QJJK01000013">
    <property type="protein sequence ID" value="PXW53690.1"/>
    <property type="molecule type" value="Genomic_DNA"/>
</dbReference>
<dbReference type="AlphaFoldDB" id="A0A2V3TYD6"/>
<sequence>MNILASTTQTVDFRLLTRADRQRVVGSTLTIALSHRSVARLSNVSVARILGVSVYQVRKYRKTMLALNALGAIGGERLPKLPRVPETTRDRLRSAIVAADDLIREISADVSVRETACLHHQLKAAKRIIKTDGASLDTLAATTDALEEMAALTDDAYRTLIAPARGRC</sequence>
<gene>
    <name evidence="1" type="ORF">C7450_113178</name>
</gene>
<dbReference type="Proteomes" id="UP000248021">
    <property type="component" value="Unassembled WGS sequence"/>
</dbReference>